<dbReference type="GO" id="GO:0033818">
    <property type="term" value="F:beta-ketoacyl-acyl-carrier-protein synthase III activity"/>
    <property type="evidence" value="ECO:0007669"/>
    <property type="project" value="UniProtKB-UniRule"/>
</dbReference>
<evidence type="ECO:0000256" key="2">
    <source>
        <dbReference type="ARBA" id="ARBA00022516"/>
    </source>
</evidence>
<accession>A0A9X8UJU0</accession>
<comment type="caution">
    <text evidence="12">The sequence shown here is derived from an EMBL/GenBank/DDBJ whole genome shotgun (WGS) entry which is preliminary data.</text>
</comment>
<evidence type="ECO:0000256" key="5">
    <source>
        <dbReference type="ARBA" id="ARBA00023098"/>
    </source>
</evidence>
<feature type="active site" evidence="9">
    <location>
        <position position="257"/>
    </location>
</feature>
<evidence type="ECO:0000256" key="4">
    <source>
        <dbReference type="ARBA" id="ARBA00022832"/>
    </source>
</evidence>
<name>A0A9X8UJU0_9FIRM</name>
<keyword evidence="5 9" id="KW-0443">Lipid metabolism</keyword>
<comment type="subunit">
    <text evidence="9">Homodimer.</text>
</comment>
<feature type="domain" description="Beta-ketoacyl-[acyl-carrier-protein] synthase III N-terminal" evidence="11">
    <location>
        <begin position="106"/>
        <end position="181"/>
    </location>
</feature>
<dbReference type="SUPFAM" id="SSF53901">
    <property type="entry name" value="Thiolase-like"/>
    <property type="match status" value="1"/>
</dbReference>
<dbReference type="EMBL" id="SLUK01000003">
    <property type="protein sequence ID" value="TCL43966.1"/>
    <property type="molecule type" value="Genomic_DNA"/>
</dbReference>
<reference evidence="12 13" key="1">
    <citation type="submission" date="2019-03" db="EMBL/GenBank/DDBJ databases">
        <title>Genomic Encyclopedia of Type Strains, Phase IV (KMG-IV): sequencing the most valuable type-strain genomes for metagenomic binning, comparative biology and taxonomic classification.</title>
        <authorList>
            <person name="Goeker M."/>
        </authorList>
    </citation>
    <scope>NUCLEOTIDE SEQUENCE [LARGE SCALE GENOMIC DNA]</scope>
    <source>
        <strain evidence="12 13">DSM 100433</strain>
    </source>
</reference>
<organism evidence="12 13">
    <name type="scientific">Harryflintia acetispora</name>
    <dbReference type="NCBI Taxonomy" id="1849041"/>
    <lineage>
        <taxon>Bacteria</taxon>
        <taxon>Bacillati</taxon>
        <taxon>Bacillota</taxon>
        <taxon>Clostridia</taxon>
        <taxon>Eubacteriales</taxon>
        <taxon>Oscillospiraceae</taxon>
        <taxon>Harryflintia</taxon>
    </lineage>
</organism>
<feature type="active site" evidence="9">
    <location>
        <position position="287"/>
    </location>
</feature>
<dbReference type="CDD" id="cd00830">
    <property type="entry name" value="KAS_III"/>
    <property type="match status" value="1"/>
</dbReference>
<keyword evidence="4 9" id="KW-0276">Fatty acid metabolism</keyword>
<evidence type="ECO:0000256" key="9">
    <source>
        <dbReference type="HAMAP-Rule" id="MF_01815"/>
    </source>
</evidence>
<dbReference type="Pfam" id="PF08545">
    <property type="entry name" value="ACP_syn_III"/>
    <property type="match status" value="1"/>
</dbReference>
<comment type="function">
    <text evidence="9">Catalyzes the condensation reaction of fatty acid synthesis by the addition to an acyl acceptor of two carbons from malonyl-ACP. Catalyzes the first condensation reaction which initiates fatty acid synthesis and may therefore play a role in governing the total rate of fatty acid production. Possesses both acetoacetyl-ACP synthase and acetyl transacylase activities. Its substrate specificity determines the biosynthesis of branched-chain and/or straight-chain of fatty acids.</text>
</comment>
<keyword evidence="6 9" id="KW-0275">Fatty acid biosynthesis</keyword>
<keyword evidence="13" id="KW-1185">Reference proteome</keyword>
<evidence type="ECO:0000256" key="6">
    <source>
        <dbReference type="ARBA" id="ARBA00023160"/>
    </source>
</evidence>
<dbReference type="InterPro" id="IPR013747">
    <property type="entry name" value="ACP_syn_III_C"/>
</dbReference>
<evidence type="ECO:0000256" key="8">
    <source>
        <dbReference type="ARBA" id="ARBA00023315"/>
    </source>
</evidence>
<dbReference type="Proteomes" id="UP000294682">
    <property type="component" value="Unassembled WGS sequence"/>
</dbReference>
<dbReference type="Gene3D" id="3.40.47.10">
    <property type="match status" value="1"/>
</dbReference>
<comment type="pathway">
    <text evidence="9">Lipid metabolism; fatty acid biosynthesis.</text>
</comment>
<dbReference type="GO" id="GO:0005737">
    <property type="term" value="C:cytoplasm"/>
    <property type="evidence" value="ECO:0007669"/>
    <property type="project" value="UniProtKB-SubCell"/>
</dbReference>
<keyword evidence="9" id="KW-0963">Cytoplasm</keyword>
<keyword evidence="3 9" id="KW-0808">Transferase</keyword>
<keyword evidence="7 9" id="KW-0511">Multifunctional enzyme</keyword>
<evidence type="ECO:0000259" key="11">
    <source>
        <dbReference type="Pfam" id="PF08545"/>
    </source>
</evidence>
<dbReference type="EC" id="2.3.1.180" evidence="9"/>
<evidence type="ECO:0000259" key="10">
    <source>
        <dbReference type="Pfam" id="PF08541"/>
    </source>
</evidence>
<evidence type="ECO:0000313" key="13">
    <source>
        <dbReference type="Proteomes" id="UP000294682"/>
    </source>
</evidence>
<protein>
    <recommendedName>
        <fullName evidence="9">Beta-ketoacyl-[acyl-carrier-protein] synthase III</fullName>
        <shortName evidence="9">Beta-ketoacyl-ACP synthase III</shortName>
        <shortName evidence="9">KAS III</shortName>
        <ecNumber evidence="9">2.3.1.180</ecNumber>
    </recommendedName>
    <alternativeName>
        <fullName evidence="9">3-oxoacyl-[acyl-carrier-protein] synthase 3</fullName>
    </alternativeName>
    <alternativeName>
        <fullName evidence="9">3-oxoacyl-[acyl-carrier-protein] synthase III</fullName>
    </alternativeName>
</protein>
<dbReference type="PANTHER" id="PTHR43091:SF1">
    <property type="entry name" value="BETA-KETOACYL-[ACYL-CARRIER-PROTEIN] SYNTHASE III, CHLOROPLASTIC"/>
    <property type="match status" value="1"/>
</dbReference>
<sequence length="330" mass="35308">MNGMTIVSTGRYIPQTVVSNDDMAKIVETNDEWISTRTGIKTRCMAGGEPTSYMAAEASRHALEGFDGSASDIGMIVCSTITPDFHTPSVACLVQQAIGAKNAFCLDISCACSGFVHALDLAYRYISCGEIEHALVVSAETLSHIADFTDRSTCVLFGDGAGACVVSRGENKFASYMGADGDGAQFLYAASVYPQTPFETETGRNGHKSFDYAEDGFIHMNGKEVYKFSTSVMPLAIGKACEKMGIAPEELDLIIPHQANVRIVQTAMKHLHLPMEKAYLNIDKYGNTSSASIPIALDEAVREGAVKRGDTIAVVGFGAGLTYGASVFNW</sequence>
<evidence type="ECO:0000313" key="12">
    <source>
        <dbReference type="EMBL" id="TCL43966.1"/>
    </source>
</evidence>
<keyword evidence="8 9" id="KW-0012">Acyltransferase</keyword>
<dbReference type="InterPro" id="IPR013751">
    <property type="entry name" value="ACP_syn_III_N"/>
</dbReference>
<comment type="subcellular location">
    <subcellularLocation>
        <location evidence="9">Cytoplasm</location>
    </subcellularLocation>
</comment>
<comment type="similarity">
    <text evidence="1 9">Belongs to the thiolase-like superfamily. FabH family.</text>
</comment>
<dbReference type="NCBIfam" id="TIGR00747">
    <property type="entry name" value="fabH"/>
    <property type="match status" value="1"/>
</dbReference>
<dbReference type="HAMAP" id="MF_01815">
    <property type="entry name" value="FabH"/>
    <property type="match status" value="1"/>
</dbReference>
<proteinExistence type="inferred from homology"/>
<gene>
    <name evidence="9" type="primary">fabH</name>
    <name evidence="12" type="ORF">EDD78_1033</name>
</gene>
<evidence type="ECO:0000256" key="1">
    <source>
        <dbReference type="ARBA" id="ARBA00008642"/>
    </source>
</evidence>
<dbReference type="GO" id="GO:0004315">
    <property type="term" value="F:3-oxoacyl-[acyl-carrier-protein] synthase activity"/>
    <property type="evidence" value="ECO:0007669"/>
    <property type="project" value="InterPro"/>
</dbReference>
<dbReference type="GO" id="GO:0006633">
    <property type="term" value="P:fatty acid biosynthetic process"/>
    <property type="evidence" value="ECO:0007669"/>
    <property type="project" value="UniProtKB-UniRule"/>
</dbReference>
<comment type="catalytic activity">
    <reaction evidence="9">
        <text>malonyl-[ACP] + acetyl-CoA + H(+) = 3-oxobutanoyl-[ACP] + CO2 + CoA</text>
        <dbReference type="Rhea" id="RHEA:12080"/>
        <dbReference type="Rhea" id="RHEA-COMP:9623"/>
        <dbReference type="Rhea" id="RHEA-COMP:9625"/>
        <dbReference type="ChEBI" id="CHEBI:15378"/>
        <dbReference type="ChEBI" id="CHEBI:16526"/>
        <dbReference type="ChEBI" id="CHEBI:57287"/>
        <dbReference type="ChEBI" id="CHEBI:57288"/>
        <dbReference type="ChEBI" id="CHEBI:78449"/>
        <dbReference type="ChEBI" id="CHEBI:78450"/>
        <dbReference type="EC" id="2.3.1.180"/>
    </reaction>
</comment>
<dbReference type="PANTHER" id="PTHR43091">
    <property type="entry name" value="3-OXOACYL-[ACYL-CARRIER-PROTEIN] SYNTHASE"/>
    <property type="match status" value="1"/>
</dbReference>
<feature type="region of interest" description="ACP-binding" evidence="9">
    <location>
        <begin position="258"/>
        <end position="262"/>
    </location>
</feature>
<dbReference type="InterPro" id="IPR016039">
    <property type="entry name" value="Thiolase-like"/>
</dbReference>
<dbReference type="InterPro" id="IPR004655">
    <property type="entry name" value="FabH"/>
</dbReference>
<keyword evidence="2 9" id="KW-0444">Lipid biosynthesis</keyword>
<comment type="domain">
    <text evidence="9">The last Arg residue of the ACP-binding site is essential for the weak association between ACP/AcpP and FabH.</text>
</comment>
<evidence type="ECO:0000256" key="3">
    <source>
        <dbReference type="ARBA" id="ARBA00022679"/>
    </source>
</evidence>
<feature type="active site" evidence="9">
    <location>
        <position position="112"/>
    </location>
</feature>
<evidence type="ECO:0000256" key="7">
    <source>
        <dbReference type="ARBA" id="ARBA00023268"/>
    </source>
</evidence>
<dbReference type="NCBIfam" id="NF006829">
    <property type="entry name" value="PRK09352.1"/>
    <property type="match status" value="1"/>
</dbReference>
<dbReference type="Pfam" id="PF08541">
    <property type="entry name" value="ACP_syn_III_C"/>
    <property type="match status" value="1"/>
</dbReference>
<dbReference type="AlphaFoldDB" id="A0A9X8UJU0"/>
<feature type="domain" description="Beta-ketoacyl-[acyl-carrier-protein] synthase III C-terminal" evidence="10">
    <location>
        <begin position="241"/>
        <end position="330"/>
    </location>
</feature>